<feature type="domain" description="Glycosyl transferase family 1" evidence="1">
    <location>
        <begin position="169"/>
        <end position="303"/>
    </location>
</feature>
<feature type="domain" description="Glycosyltransferase subfamily 4-like N-terminal" evidence="2">
    <location>
        <begin position="18"/>
        <end position="127"/>
    </location>
</feature>
<name>A0A0G3BT85_9BURK</name>
<reference evidence="3 4" key="1">
    <citation type="submission" date="2015-05" db="EMBL/GenBank/DDBJ databases">
        <authorList>
            <person name="Tang B."/>
            <person name="Yu Y."/>
        </authorList>
    </citation>
    <scope>NUCLEOTIDE SEQUENCE [LARGE SCALE GENOMIC DNA]</scope>
    <source>
        <strain evidence="3 4">DSM 7029</strain>
    </source>
</reference>
<organism evidence="3 4">
    <name type="scientific">Caldimonas brevitalea</name>
    <dbReference type="NCBI Taxonomy" id="413882"/>
    <lineage>
        <taxon>Bacteria</taxon>
        <taxon>Pseudomonadati</taxon>
        <taxon>Pseudomonadota</taxon>
        <taxon>Betaproteobacteria</taxon>
        <taxon>Burkholderiales</taxon>
        <taxon>Sphaerotilaceae</taxon>
        <taxon>Caldimonas</taxon>
    </lineage>
</organism>
<dbReference type="SUPFAM" id="SSF53756">
    <property type="entry name" value="UDP-Glycosyltransferase/glycogen phosphorylase"/>
    <property type="match status" value="1"/>
</dbReference>
<gene>
    <name evidence="3" type="ORF">AAW51_4532</name>
</gene>
<keyword evidence="3" id="KW-0808">Transferase</keyword>
<dbReference type="Proteomes" id="UP000035352">
    <property type="component" value="Chromosome"/>
</dbReference>
<dbReference type="CDD" id="cd03802">
    <property type="entry name" value="GT4_AviGT4-like"/>
    <property type="match status" value="1"/>
</dbReference>
<dbReference type="KEGG" id="pbh:AAW51_4532"/>
<dbReference type="PATRIC" id="fig|413882.6.peg.4740"/>
<dbReference type="PANTHER" id="PTHR12526:SF595">
    <property type="entry name" value="BLL5217 PROTEIN"/>
    <property type="match status" value="1"/>
</dbReference>
<dbReference type="Pfam" id="PF13439">
    <property type="entry name" value="Glyco_transf_4"/>
    <property type="match status" value="1"/>
</dbReference>
<evidence type="ECO:0000313" key="3">
    <source>
        <dbReference type="EMBL" id="AKJ31223.1"/>
    </source>
</evidence>
<evidence type="ECO:0000259" key="1">
    <source>
        <dbReference type="Pfam" id="PF00534"/>
    </source>
</evidence>
<accession>A0A0G3BT85</accession>
<dbReference type="Pfam" id="PF00534">
    <property type="entry name" value="Glycos_transf_1"/>
    <property type="match status" value="1"/>
</dbReference>
<dbReference type="AlphaFoldDB" id="A0A0G3BT85"/>
<dbReference type="PANTHER" id="PTHR12526">
    <property type="entry name" value="GLYCOSYLTRANSFERASE"/>
    <property type="match status" value="1"/>
</dbReference>
<dbReference type="EMBL" id="CP011371">
    <property type="protein sequence ID" value="AKJ31223.1"/>
    <property type="molecule type" value="Genomic_DNA"/>
</dbReference>
<sequence length="368" mass="41367">MKIAQVAPLIESVPPKAYGGTERIVSYLTEALVAQGHEVTLFASGDSITTADLVPIIDRSLRTHPRRPDPVLWHTLLLDEVFSRADEFDVIHFHVDTLHYPLARHCATPHVTTLHGRLDLPDLDLLHRRFQDLPLVSISDRQRLPLPDAHWCGTVHHGLPLDLYTFQPQPQDYFAFVGRVSPEKRLDRAIEIALACDTPLKIGAKVDDNDRPYFDQYLRPLLEHPLIEFVGEIDQSQKNDFIGNARALLFPIDWPEPFGLVMIEAFACGTPVIAYPCGSVPEVMQDGTTGRIVHDQAEAIAAARDVGRIDRAACRRVFEQRFTATTMAQRYLQVYQMLARPLLAHAARSRGLTSTARIERYAGPVALR</sequence>
<keyword evidence="4" id="KW-1185">Reference proteome</keyword>
<dbReference type="Gene3D" id="3.40.50.2000">
    <property type="entry name" value="Glycogen Phosphorylase B"/>
    <property type="match status" value="2"/>
</dbReference>
<dbReference type="RefSeq" id="WP_047196406.1">
    <property type="nucleotide sequence ID" value="NZ_CP011371.1"/>
</dbReference>
<evidence type="ECO:0000259" key="2">
    <source>
        <dbReference type="Pfam" id="PF13439"/>
    </source>
</evidence>
<protein>
    <submittedName>
        <fullName evidence="3">Glycosyl transferase</fullName>
    </submittedName>
</protein>
<dbReference type="InterPro" id="IPR001296">
    <property type="entry name" value="Glyco_trans_1"/>
</dbReference>
<dbReference type="GO" id="GO:0016757">
    <property type="term" value="F:glycosyltransferase activity"/>
    <property type="evidence" value="ECO:0007669"/>
    <property type="project" value="InterPro"/>
</dbReference>
<proteinExistence type="predicted"/>
<evidence type="ECO:0000313" key="4">
    <source>
        <dbReference type="Proteomes" id="UP000035352"/>
    </source>
</evidence>
<dbReference type="InterPro" id="IPR028098">
    <property type="entry name" value="Glyco_trans_4-like_N"/>
</dbReference>
<dbReference type="OrthoDB" id="267270at2"/>
<dbReference type="STRING" id="413882.AAW51_4532"/>